<feature type="domain" description="HPr" evidence="4">
    <location>
        <begin position="1"/>
        <end position="85"/>
    </location>
</feature>
<dbReference type="Pfam" id="PF00381">
    <property type="entry name" value="PTS-HPr"/>
    <property type="match status" value="1"/>
</dbReference>
<dbReference type="InterPro" id="IPR050399">
    <property type="entry name" value="HPr"/>
</dbReference>
<dbReference type="GO" id="GO:0009401">
    <property type="term" value="P:phosphoenolpyruvate-dependent sugar phosphotransferase system"/>
    <property type="evidence" value="ECO:0007669"/>
    <property type="project" value="UniProtKB-KW"/>
</dbReference>
<dbReference type="NCBIfam" id="TIGR01003">
    <property type="entry name" value="PTS_HPr_family"/>
    <property type="match status" value="1"/>
</dbReference>
<dbReference type="Proteomes" id="UP000606499">
    <property type="component" value="Unassembled WGS sequence"/>
</dbReference>
<dbReference type="InterPro" id="IPR035895">
    <property type="entry name" value="HPr-like_sf"/>
</dbReference>
<keyword evidence="3" id="KW-0598">Phosphotransferase system</keyword>
<organism evidence="5 6">
    <name type="scientific">Agathobaculum faecis</name>
    <dbReference type="NCBI Taxonomy" id="2763013"/>
    <lineage>
        <taxon>Bacteria</taxon>
        <taxon>Bacillati</taxon>
        <taxon>Bacillota</taxon>
        <taxon>Clostridia</taxon>
        <taxon>Eubacteriales</taxon>
        <taxon>Butyricicoccaceae</taxon>
        <taxon>Agathobaculum</taxon>
    </lineage>
</organism>
<name>A0A923RWQ8_9FIRM</name>
<dbReference type="PANTHER" id="PTHR33705:SF2">
    <property type="entry name" value="PHOSPHOCARRIER PROTEIN NPR"/>
    <property type="match status" value="1"/>
</dbReference>
<dbReference type="GO" id="GO:0005737">
    <property type="term" value="C:cytoplasm"/>
    <property type="evidence" value="ECO:0007669"/>
    <property type="project" value="UniProtKB-SubCell"/>
</dbReference>
<dbReference type="Gene3D" id="3.30.1340.10">
    <property type="entry name" value="HPr-like"/>
    <property type="match status" value="1"/>
</dbReference>
<dbReference type="AlphaFoldDB" id="A0A923RWQ8"/>
<comment type="caution">
    <text evidence="5">The sequence shown here is derived from an EMBL/GenBank/DDBJ whole genome shotgun (WGS) entry which is preliminary data.</text>
</comment>
<dbReference type="PANTHER" id="PTHR33705">
    <property type="entry name" value="PHOSPHOCARRIER PROTEIN HPR"/>
    <property type="match status" value="1"/>
</dbReference>
<evidence type="ECO:0000256" key="3">
    <source>
        <dbReference type="ARBA" id="ARBA00022683"/>
    </source>
</evidence>
<dbReference type="InterPro" id="IPR000032">
    <property type="entry name" value="HPr-like"/>
</dbReference>
<reference evidence="5" key="1">
    <citation type="submission" date="2020-08" db="EMBL/GenBank/DDBJ databases">
        <title>Genome public.</title>
        <authorList>
            <person name="Liu C."/>
            <person name="Sun Q."/>
        </authorList>
    </citation>
    <scope>NUCLEOTIDE SEQUENCE</scope>
    <source>
        <strain evidence="5">NSJ-28</strain>
    </source>
</reference>
<gene>
    <name evidence="5" type="ORF">H8S45_08405</name>
</gene>
<comment type="subcellular location">
    <subcellularLocation>
        <location evidence="1">Cytoplasm</location>
    </subcellularLocation>
</comment>
<proteinExistence type="predicted"/>
<evidence type="ECO:0000313" key="6">
    <source>
        <dbReference type="Proteomes" id="UP000606499"/>
    </source>
</evidence>
<keyword evidence="2" id="KW-0963">Cytoplasm</keyword>
<dbReference type="PROSITE" id="PS51350">
    <property type="entry name" value="PTS_HPR_DOM"/>
    <property type="match status" value="1"/>
</dbReference>
<evidence type="ECO:0000256" key="1">
    <source>
        <dbReference type="ARBA" id="ARBA00004496"/>
    </source>
</evidence>
<sequence>MKTFQYEITDPIGIHARSAGQLVKTAKAFQSKVMVEYNGKQTEATRLMSVMGMGIRHGSVVTVTVEGPDEEAAAQQLQAFFRETL</sequence>
<protein>
    <submittedName>
        <fullName evidence="5">HPr family phosphocarrier protein</fullName>
    </submittedName>
</protein>
<evidence type="ECO:0000259" key="4">
    <source>
        <dbReference type="PROSITE" id="PS51350"/>
    </source>
</evidence>
<evidence type="ECO:0000313" key="5">
    <source>
        <dbReference type="EMBL" id="MBC5725476.1"/>
    </source>
</evidence>
<evidence type="ECO:0000256" key="2">
    <source>
        <dbReference type="ARBA" id="ARBA00022490"/>
    </source>
</evidence>
<accession>A0A923RWQ8</accession>
<keyword evidence="6" id="KW-1185">Reference proteome</keyword>
<dbReference type="PRINTS" id="PR00107">
    <property type="entry name" value="PHOSPHOCPHPR"/>
</dbReference>
<dbReference type="SUPFAM" id="SSF55594">
    <property type="entry name" value="HPr-like"/>
    <property type="match status" value="1"/>
</dbReference>
<dbReference type="EMBL" id="JACOPL010000007">
    <property type="protein sequence ID" value="MBC5725476.1"/>
    <property type="molecule type" value="Genomic_DNA"/>
</dbReference>
<dbReference type="RefSeq" id="WP_186949934.1">
    <property type="nucleotide sequence ID" value="NZ_JACOPL010000007.1"/>
</dbReference>